<comment type="caution">
    <text evidence="3">The sequence shown here is derived from an EMBL/GenBank/DDBJ whole genome shotgun (WGS) entry which is preliminary data.</text>
</comment>
<proteinExistence type="predicted"/>
<dbReference type="EMBL" id="BAMW01000005">
    <property type="protein sequence ID" value="GAN61984.1"/>
    <property type="molecule type" value="Genomic_DNA"/>
</dbReference>
<keyword evidence="4" id="KW-1185">Reference proteome</keyword>
<gene>
    <name evidence="2" type="ORF">Abin_005_007</name>
    <name evidence="3" type="ORF">AIN02nite_27780</name>
</gene>
<evidence type="ECO:0000313" key="2">
    <source>
        <dbReference type="EMBL" id="GAN61984.1"/>
    </source>
</evidence>
<organism evidence="3 5">
    <name type="scientific">Acetobacter indonesiensis</name>
    <dbReference type="NCBI Taxonomy" id="104101"/>
    <lineage>
        <taxon>Bacteria</taxon>
        <taxon>Pseudomonadati</taxon>
        <taxon>Pseudomonadota</taxon>
        <taxon>Alphaproteobacteria</taxon>
        <taxon>Acetobacterales</taxon>
        <taxon>Acetobacteraceae</taxon>
        <taxon>Acetobacter</taxon>
    </lineage>
</organism>
<evidence type="ECO:0000256" key="1">
    <source>
        <dbReference type="SAM" id="MobiDB-lite"/>
    </source>
</evidence>
<feature type="region of interest" description="Disordered" evidence="1">
    <location>
        <begin position="1"/>
        <end position="22"/>
    </location>
</feature>
<dbReference type="Proteomes" id="UP000032673">
    <property type="component" value="Unassembled WGS sequence"/>
</dbReference>
<accession>A0A6N3T751</accession>
<dbReference type="Proteomes" id="UP000321104">
    <property type="component" value="Unassembled WGS sequence"/>
</dbReference>
<dbReference type="AlphaFoldDB" id="A0A6N3T751"/>
<evidence type="ECO:0000313" key="4">
    <source>
        <dbReference type="Proteomes" id="UP000032673"/>
    </source>
</evidence>
<sequence length="75" mass="7919">MVSGPPHPQSHASGDLTPFGSSGGVVEVDETFIGLDRTTSRQCSMVLDRLKAADLLPILKANIVAEDRIMPDEAG</sequence>
<dbReference type="EMBL" id="BJXQ01000026">
    <property type="protein sequence ID" value="GEN04753.1"/>
    <property type="molecule type" value="Genomic_DNA"/>
</dbReference>
<name>A0A6N3T751_9PROT</name>
<protein>
    <submittedName>
        <fullName evidence="2">Transposase</fullName>
    </submittedName>
</protein>
<reference evidence="2 4" key="1">
    <citation type="submission" date="2012-11" db="EMBL/GenBank/DDBJ databases">
        <title>Whole genome sequence of Acetobacter indonesiensis 5H-1.</title>
        <authorList>
            <person name="Azuma Y."/>
            <person name="Higashiura N."/>
            <person name="Hirakawa H."/>
            <person name="Matsushita K."/>
        </authorList>
    </citation>
    <scope>NUCLEOTIDE SEQUENCE [LARGE SCALE GENOMIC DNA]</scope>
    <source>
        <strain evidence="2 4">5H-1</strain>
    </source>
</reference>
<evidence type="ECO:0000313" key="3">
    <source>
        <dbReference type="EMBL" id="GEN04753.1"/>
    </source>
</evidence>
<evidence type="ECO:0000313" key="5">
    <source>
        <dbReference type="Proteomes" id="UP000321104"/>
    </source>
</evidence>
<reference evidence="3 5" key="2">
    <citation type="submission" date="2019-07" db="EMBL/GenBank/DDBJ databases">
        <title>Whole genome shotgun sequence of Acetobacter indonesiensis NBRC 16471.</title>
        <authorList>
            <person name="Hosoyama A."/>
            <person name="Uohara A."/>
            <person name="Ohji S."/>
            <person name="Ichikawa N."/>
        </authorList>
    </citation>
    <scope>NUCLEOTIDE SEQUENCE [LARGE SCALE GENOMIC DNA]</scope>
    <source>
        <strain evidence="3 5">NBRC 16471</strain>
    </source>
</reference>